<accession>A0A4U8V2Q1</accession>
<keyword evidence="1" id="KW-1133">Transmembrane helix</keyword>
<reference evidence="2 3" key="2">
    <citation type="journal article" date="2019" name="G3 (Bethesda)">
        <title>Hybrid Assembly of the Genome of the Entomopathogenic Nematode Steinernema carpocapsae Identifies the X-Chromosome.</title>
        <authorList>
            <person name="Serra L."/>
            <person name="Macchietto M."/>
            <person name="Macias-Munoz A."/>
            <person name="McGill C.J."/>
            <person name="Rodriguez I.M."/>
            <person name="Rodriguez B."/>
            <person name="Murad R."/>
            <person name="Mortazavi A."/>
        </authorList>
    </citation>
    <scope>NUCLEOTIDE SEQUENCE [LARGE SCALE GENOMIC DNA]</scope>
    <source>
        <strain evidence="2 3">ALL</strain>
    </source>
</reference>
<sequence>MRMPIKLVFCFMRECPKYLKIKLSDMGVHVHASDFVDFVIYSAIITCFFSLLWSISRPASRWYMTPFCRHPISYRTTDHEHTLTASTFTPTLWQRCFPTLLGKGVGNKLVTSDQVVFFKDVAIGVYDVEFASPFLAK</sequence>
<keyword evidence="1" id="KW-0472">Membrane</keyword>
<keyword evidence="1" id="KW-0812">Transmembrane</keyword>
<dbReference type="AlphaFoldDB" id="A0A4U8V2Q1"/>
<evidence type="ECO:0000313" key="3">
    <source>
        <dbReference type="Proteomes" id="UP000298663"/>
    </source>
</evidence>
<feature type="transmembrane region" description="Helical" evidence="1">
    <location>
        <begin position="38"/>
        <end position="55"/>
    </location>
</feature>
<dbReference type="Proteomes" id="UP000298663">
    <property type="component" value="Chromosome X"/>
</dbReference>
<protein>
    <submittedName>
        <fullName evidence="2">Uncharacterized protein</fullName>
    </submittedName>
</protein>
<dbReference type="EMBL" id="CM016762">
    <property type="protein sequence ID" value="TMS40221.1"/>
    <property type="molecule type" value="Genomic_DNA"/>
</dbReference>
<gene>
    <name evidence="2" type="ORF">L596_006624</name>
</gene>
<name>A0A4U8V2Q1_STECR</name>
<reference evidence="2 3" key="1">
    <citation type="journal article" date="2015" name="Genome Biol.">
        <title>Comparative genomics of Steinernema reveals deeply conserved gene regulatory networks.</title>
        <authorList>
            <person name="Dillman A.R."/>
            <person name="Macchietto M."/>
            <person name="Porter C.F."/>
            <person name="Rogers A."/>
            <person name="Williams B."/>
            <person name="Antoshechkin I."/>
            <person name="Lee M.M."/>
            <person name="Goodwin Z."/>
            <person name="Lu X."/>
            <person name="Lewis E.E."/>
            <person name="Goodrich-Blair H."/>
            <person name="Stock S.P."/>
            <person name="Adams B.J."/>
            <person name="Sternberg P.W."/>
            <person name="Mortazavi A."/>
        </authorList>
    </citation>
    <scope>NUCLEOTIDE SEQUENCE [LARGE SCALE GENOMIC DNA]</scope>
    <source>
        <strain evidence="2 3">ALL</strain>
    </source>
</reference>
<proteinExistence type="predicted"/>
<evidence type="ECO:0000256" key="1">
    <source>
        <dbReference type="SAM" id="Phobius"/>
    </source>
</evidence>
<keyword evidence="3" id="KW-1185">Reference proteome</keyword>
<evidence type="ECO:0000313" key="2">
    <source>
        <dbReference type="EMBL" id="TMS40221.1"/>
    </source>
</evidence>
<organism evidence="2 3">
    <name type="scientific">Steinernema carpocapsae</name>
    <name type="common">Entomopathogenic nematode</name>
    <dbReference type="NCBI Taxonomy" id="34508"/>
    <lineage>
        <taxon>Eukaryota</taxon>
        <taxon>Metazoa</taxon>
        <taxon>Ecdysozoa</taxon>
        <taxon>Nematoda</taxon>
        <taxon>Chromadorea</taxon>
        <taxon>Rhabditida</taxon>
        <taxon>Tylenchina</taxon>
        <taxon>Panagrolaimomorpha</taxon>
        <taxon>Strongyloidoidea</taxon>
        <taxon>Steinernematidae</taxon>
        <taxon>Steinernema</taxon>
    </lineage>
</organism>